<feature type="region of interest" description="Disordered" evidence="1">
    <location>
        <begin position="468"/>
        <end position="506"/>
    </location>
</feature>
<accession>A0ABR1D903</accession>
<proteinExistence type="predicted"/>
<comment type="caution">
    <text evidence="2">The sequence shown here is derived from an EMBL/GenBank/DDBJ whole genome shotgun (WGS) entry which is preliminary data.</text>
</comment>
<feature type="region of interest" description="Disordered" evidence="1">
    <location>
        <begin position="64"/>
        <end position="84"/>
    </location>
</feature>
<gene>
    <name evidence="2" type="primary">Necator_chrIII.g13234</name>
    <name evidence="2" type="ORF">RB195_012467</name>
</gene>
<organism evidence="2 3">
    <name type="scientific">Necator americanus</name>
    <name type="common">Human hookworm</name>
    <dbReference type="NCBI Taxonomy" id="51031"/>
    <lineage>
        <taxon>Eukaryota</taxon>
        <taxon>Metazoa</taxon>
        <taxon>Ecdysozoa</taxon>
        <taxon>Nematoda</taxon>
        <taxon>Chromadorea</taxon>
        <taxon>Rhabditida</taxon>
        <taxon>Rhabditina</taxon>
        <taxon>Rhabditomorpha</taxon>
        <taxon>Strongyloidea</taxon>
        <taxon>Ancylostomatidae</taxon>
        <taxon>Bunostominae</taxon>
        <taxon>Necator</taxon>
    </lineage>
</organism>
<dbReference type="EMBL" id="JAVFWL010000003">
    <property type="protein sequence ID" value="KAK6746370.1"/>
    <property type="molecule type" value="Genomic_DNA"/>
</dbReference>
<feature type="region of interest" description="Disordered" evidence="1">
    <location>
        <begin position="534"/>
        <end position="554"/>
    </location>
</feature>
<evidence type="ECO:0000313" key="2">
    <source>
        <dbReference type="EMBL" id="KAK6746370.1"/>
    </source>
</evidence>
<sequence length="851" mass="94385">MHASLYGKSASTFCSDRYVQWSAFSFFLTEPSSFVDMTNDLRKSEGSEESSTTSASTASCQKWLGGNNWAPSRANEEEAPASPKYPVFDENQLRRQCQDSIQKKSPRILIERLKQGGVLLWSELSVLERRLVDCNPWFFEVSIDLPEFVERRVKLINGSKLAQIDINCKNGGLRPALDEDLAWLPDANIVYPIHKFSIREISLDFCAVIAFTPPRCFIMCVKDDKEEQERLSEVSDGLRDIYTKYPRKKGEIEIRPGVALVGVINDVLMRVVVLEADVRKPTKVRCACMDYNAIYSFNREDLFPLPSEFSPQKVPVNIFLGRFRGTHYIFKNKYVEANNAMCQPNKDEGMVSFVTCAIYGAAPDGLTIVDATMPDDNGWVSSVMIRARIAAPMAGDPDIRCSAVQAEAAIRQFYSKGRHSASERESVADPNATHGRFPKPKNKDVCGEDKGSSEAYVAKFAKDDRGTLVNKTAKEGSTTGDESQRHNVTSSRGSTDSGSESTEKNLKEASLIAKNEEQQSKTFQVLEEGVLTATDKSDYEGTSGVQEQANESHPEDEIKEIFGYGEDTHKEVKNVEERIHELTIEELSEKEKDQLADLQPKKMVEELHRFSANRVENEEETAKLDTDLLTYRRMSETVTSAEVNTVPDADVIACAASPSTAATPLCVPTNEAEVGTYDVEVEDLYNVFEAYITARRLSGVSPSFKAAVDFFVISAMNSGGRMLIGKDSISSNADEQTVIADLNMASELAFKRAKMAGVAHLKLKPRIDDGACGPVFDRISRSTHEVAVCSRIISSFRLEAVSECHNLTSSNPRICVLRMNGQVNSGQAGCTIDRGTNPPWCQPSILSLRSR</sequence>
<feature type="region of interest" description="Disordered" evidence="1">
    <location>
        <begin position="416"/>
        <end position="450"/>
    </location>
</feature>
<feature type="compositionally biased region" description="Low complexity" evidence="1">
    <location>
        <begin position="489"/>
        <end position="500"/>
    </location>
</feature>
<reference evidence="2 3" key="1">
    <citation type="submission" date="2023-08" db="EMBL/GenBank/DDBJ databases">
        <title>A Necator americanus chromosomal reference genome.</title>
        <authorList>
            <person name="Ilik V."/>
            <person name="Petrzelkova K.J."/>
            <person name="Pardy F."/>
            <person name="Fuh T."/>
            <person name="Niatou-Singa F.S."/>
            <person name="Gouil Q."/>
            <person name="Baker L."/>
            <person name="Ritchie M.E."/>
            <person name="Jex A.R."/>
            <person name="Gazzola D."/>
            <person name="Li H."/>
            <person name="Toshio Fujiwara R."/>
            <person name="Zhan B."/>
            <person name="Aroian R.V."/>
            <person name="Pafco B."/>
            <person name="Schwarz E.M."/>
        </authorList>
    </citation>
    <scope>NUCLEOTIDE SEQUENCE [LARGE SCALE GENOMIC DNA]</scope>
    <source>
        <strain evidence="2 3">Aroian</strain>
        <tissue evidence="2">Whole animal</tissue>
    </source>
</reference>
<protein>
    <recommendedName>
        <fullName evidence="4">Tudor domain-containing protein</fullName>
    </recommendedName>
</protein>
<evidence type="ECO:0000313" key="3">
    <source>
        <dbReference type="Proteomes" id="UP001303046"/>
    </source>
</evidence>
<evidence type="ECO:0008006" key="4">
    <source>
        <dbReference type="Google" id="ProtNLM"/>
    </source>
</evidence>
<name>A0ABR1D903_NECAM</name>
<evidence type="ECO:0000256" key="1">
    <source>
        <dbReference type="SAM" id="MobiDB-lite"/>
    </source>
</evidence>
<keyword evidence="3" id="KW-1185">Reference proteome</keyword>
<feature type="compositionally biased region" description="Basic and acidic residues" evidence="1">
    <location>
        <begin position="441"/>
        <end position="450"/>
    </location>
</feature>
<dbReference type="Proteomes" id="UP001303046">
    <property type="component" value="Unassembled WGS sequence"/>
</dbReference>